<dbReference type="HOGENOM" id="CLU_1613073_0_0_1"/>
<evidence type="ECO:0000313" key="2">
    <source>
        <dbReference type="Proteomes" id="UP000008694"/>
    </source>
</evidence>
<protein>
    <submittedName>
        <fullName evidence="1">Uncharacterized protein</fullName>
    </submittedName>
</protein>
<organism evidence="2">
    <name type="scientific">Arabidopsis lyrata subsp. lyrata</name>
    <name type="common">Lyre-leaved rock-cress</name>
    <dbReference type="NCBI Taxonomy" id="81972"/>
    <lineage>
        <taxon>Eukaryota</taxon>
        <taxon>Viridiplantae</taxon>
        <taxon>Streptophyta</taxon>
        <taxon>Embryophyta</taxon>
        <taxon>Tracheophyta</taxon>
        <taxon>Spermatophyta</taxon>
        <taxon>Magnoliopsida</taxon>
        <taxon>eudicotyledons</taxon>
        <taxon>Gunneridae</taxon>
        <taxon>Pentapetalae</taxon>
        <taxon>rosids</taxon>
        <taxon>malvids</taxon>
        <taxon>Brassicales</taxon>
        <taxon>Brassicaceae</taxon>
        <taxon>Camelineae</taxon>
        <taxon>Arabidopsis</taxon>
    </lineage>
</organism>
<dbReference type="Gramene" id="scaffold_703883.1">
    <property type="protein sequence ID" value="scaffold_703883.1"/>
    <property type="gene ID" value="scaffold_703883.1"/>
</dbReference>
<reference evidence="2" key="1">
    <citation type="journal article" date="2011" name="Nat. Genet.">
        <title>The Arabidopsis lyrata genome sequence and the basis of rapid genome size change.</title>
        <authorList>
            <person name="Hu T.T."/>
            <person name="Pattyn P."/>
            <person name="Bakker E.G."/>
            <person name="Cao J."/>
            <person name="Cheng J.-F."/>
            <person name="Clark R.M."/>
            <person name="Fahlgren N."/>
            <person name="Fawcett J.A."/>
            <person name="Grimwood J."/>
            <person name="Gundlach H."/>
            <person name="Haberer G."/>
            <person name="Hollister J.D."/>
            <person name="Ossowski S."/>
            <person name="Ottilar R.P."/>
            <person name="Salamov A.A."/>
            <person name="Schneeberger K."/>
            <person name="Spannagl M."/>
            <person name="Wang X."/>
            <person name="Yang L."/>
            <person name="Nasrallah M.E."/>
            <person name="Bergelson J."/>
            <person name="Carrington J.C."/>
            <person name="Gaut B.S."/>
            <person name="Schmutz J."/>
            <person name="Mayer K.F.X."/>
            <person name="Van de Peer Y."/>
            <person name="Grigoriev I.V."/>
            <person name="Nordborg M."/>
            <person name="Weigel D."/>
            <person name="Guo Y.-L."/>
        </authorList>
    </citation>
    <scope>NUCLEOTIDE SEQUENCE [LARGE SCALE GENOMIC DNA]</scope>
    <source>
        <strain evidence="2">cv. MN47</strain>
    </source>
</reference>
<proteinExistence type="predicted"/>
<keyword evidence="2" id="KW-1185">Reference proteome</keyword>
<dbReference type="EMBL" id="GL348719">
    <property type="protein sequence ID" value="EFH46933.1"/>
    <property type="molecule type" value="Genomic_DNA"/>
</dbReference>
<dbReference type="Proteomes" id="UP000008694">
    <property type="component" value="Unassembled WGS sequence"/>
</dbReference>
<evidence type="ECO:0000313" key="1">
    <source>
        <dbReference type="EMBL" id="EFH46933.1"/>
    </source>
</evidence>
<name>D7MJ26_ARALL</name>
<gene>
    <name evidence="1" type="ORF">ARALYDRAFT_916141</name>
</gene>
<sequence>MKKREAIRQLLNGLLKFGFKLSSSDHKNASSLVTPMETLGSFKSDISPSQELDLESGTSSYSSLKHQVVSLGRTTSSDMLQSLMKPNGEVEKNLSAILLADMFCAELETARRDLEARNIDIETEKSHVLDLESKLSQTMIAEFPIATTIRHISGQKTMRKQTRKK</sequence>
<dbReference type="AlphaFoldDB" id="D7MJ26"/>
<accession>D7MJ26</accession>